<evidence type="ECO:0000256" key="1">
    <source>
        <dbReference type="ARBA" id="ARBA00004127"/>
    </source>
</evidence>
<evidence type="ECO:0000256" key="4">
    <source>
        <dbReference type="ARBA" id="ARBA00023136"/>
    </source>
</evidence>
<proteinExistence type="predicted"/>
<dbReference type="Pfam" id="PF06803">
    <property type="entry name" value="DUF1232"/>
    <property type="match status" value="1"/>
</dbReference>
<evidence type="ECO:0000256" key="3">
    <source>
        <dbReference type="ARBA" id="ARBA00022989"/>
    </source>
</evidence>
<evidence type="ECO:0000256" key="2">
    <source>
        <dbReference type="ARBA" id="ARBA00022692"/>
    </source>
</evidence>
<evidence type="ECO:0000313" key="6">
    <source>
        <dbReference type="EMBL" id="HGQ77519.1"/>
    </source>
</evidence>
<comment type="caution">
    <text evidence="7">The sequence shown here is derived from an EMBL/GenBank/DDBJ whole genome shotgun (WGS) entry which is preliminary data.</text>
</comment>
<keyword evidence="2" id="KW-0812">Transmembrane</keyword>
<sequence>MVIVVLYFVNPIDALPDGIPSLGITNDADVFALIINQIRVELDRYKEWKR</sequence>
<keyword evidence="3" id="KW-1133">Transmembrane helix</keyword>
<dbReference type="EMBL" id="DSZT01000011">
    <property type="protein sequence ID" value="HGU41351.1"/>
    <property type="molecule type" value="Genomic_DNA"/>
</dbReference>
<keyword evidence="4" id="KW-0472">Membrane</keyword>
<dbReference type="AlphaFoldDB" id="A0A7C4WAX1"/>
<accession>A0A7C4WAX1</accession>
<evidence type="ECO:0000313" key="7">
    <source>
        <dbReference type="EMBL" id="HGU41351.1"/>
    </source>
</evidence>
<comment type="subcellular location">
    <subcellularLocation>
        <location evidence="1">Endomembrane system</location>
        <topology evidence="1">Multi-pass membrane protein</topology>
    </subcellularLocation>
</comment>
<gene>
    <name evidence="7" type="ORF">ENT72_00260</name>
    <name evidence="6" type="ORF">ENU12_06415</name>
</gene>
<dbReference type="EMBL" id="DTBH01000137">
    <property type="protein sequence ID" value="HGQ77519.1"/>
    <property type="molecule type" value="Genomic_DNA"/>
</dbReference>
<name>A0A7C4WAX1_FERPE</name>
<dbReference type="GO" id="GO:0012505">
    <property type="term" value="C:endomembrane system"/>
    <property type="evidence" value="ECO:0007669"/>
    <property type="project" value="UniProtKB-SubCell"/>
</dbReference>
<protein>
    <submittedName>
        <fullName evidence="7">DUF1232 domain-containing protein</fullName>
    </submittedName>
</protein>
<dbReference type="InterPro" id="IPR010652">
    <property type="entry name" value="DUF1232"/>
</dbReference>
<dbReference type="OrthoDB" id="45851at2"/>
<reference evidence="7" key="1">
    <citation type="journal article" date="2020" name="mSystems">
        <title>Genome- and Community-Level Interaction Insights into Carbon Utilization and Element Cycling Functions of Hydrothermarchaeota in Hydrothermal Sediment.</title>
        <authorList>
            <person name="Zhou Z."/>
            <person name="Liu Y."/>
            <person name="Xu W."/>
            <person name="Pan J."/>
            <person name="Luo Z.H."/>
            <person name="Li M."/>
        </authorList>
    </citation>
    <scope>NUCLEOTIDE SEQUENCE [LARGE SCALE GENOMIC DNA]</scope>
    <source>
        <strain evidence="7">SpSt-604</strain>
        <strain evidence="6">SpSt-640</strain>
    </source>
</reference>
<organism evidence="7">
    <name type="scientific">Fervidobacterium pennivorans</name>
    <dbReference type="NCBI Taxonomy" id="93466"/>
    <lineage>
        <taxon>Bacteria</taxon>
        <taxon>Thermotogati</taxon>
        <taxon>Thermotogota</taxon>
        <taxon>Thermotogae</taxon>
        <taxon>Thermotogales</taxon>
        <taxon>Fervidobacteriaceae</taxon>
        <taxon>Fervidobacterium</taxon>
    </lineage>
</organism>
<evidence type="ECO:0000259" key="5">
    <source>
        <dbReference type="Pfam" id="PF06803"/>
    </source>
</evidence>
<feature type="domain" description="DUF1232" evidence="5">
    <location>
        <begin position="2"/>
        <end position="32"/>
    </location>
</feature>